<sequence>MDPYQNLPANLSDDLFAEVEQMRLKVDSAKIPQELKEKIVEMLIRLKRMAKYGGYSEEYEKIAHYVEWVASLPWFYQTEDNLDINRAAEILDKHHYGMQKVKNRILEYMSVLKLNRDKNQVARAPIMLLVGLVGTGKTTFGTAMAEAMGRAYCRIPFGGMGSALDLRGQSRLHADNEPGRVIKALRQAKSRNPIMLLDEIDRVSENARADIMGVLVELLDPGQNDRFIDHYLDYPFDLSDTLFIATCNNTRHIATAVLDRMEVIEMPSYTDEEKIVIAKQYILPRVLIDSGMADGQINIADNTWEKIVRPLGFDSGIRSLERTIRGVVYRIARLIVAGKGTQFNLDESNIKSFLPDY</sequence>
<name>A0A2H0B6K8_9BACT</name>
<evidence type="ECO:0000313" key="3">
    <source>
        <dbReference type="Proteomes" id="UP000229459"/>
    </source>
</evidence>
<dbReference type="GO" id="GO:0003697">
    <property type="term" value="F:single-stranded DNA binding"/>
    <property type="evidence" value="ECO:0007669"/>
    <property type="project" value="TreeGrafter"/>
</dbReference>
<dbReference type="GO" id="GO:0006515">
    <property type="term" value="P:protein quality control for misfolded or incompletely synthesized proteins"/>
    <property type="evidence" value="ECO:0007669"/>
    <property type="project" value="TreeGrafter"/>
</dbReference>
<dbReference type="GO" id="GO:0005524">
    <property type="term" value="F:ATP binding"/>
    <property type="evidence" value="ECO:0007669"/>
    <property type="project" value="InterPro"/>
</dbReference>
<accession>A0A2H0B6K8</accession>
<dbReference type="InterPro" id="IPR003593">
    <property type="entry name" value="AAA+_ATPase"/>
</dbReference>
<reference evidence="2 3" key="1">
    <citation type="submission" date="2017-09" db="EMBL/GenBank/DDBJ databases">
        <title>Depth-based differentiation of microbial function through sediment-hosted aquifers and enrichment of novel symbionts in the deep terrestrial subsurface.</title>
        <authorList>
            <person name="Probst A.J."/>
            <person name="Ladd B."/>
            <person name="Jarett J.K."/>
            <person name="Geller-Mcgrath D.E."/>
            <person name="Sieber C.M."/>
            <person name="Emerson J.B."/>
            <person name="Anantharaman K."/>
            <person name="Thomas B.C."/>
            <person name="Malmstrom R."/>
            <person name="Stieglmeier M."/>
            <person name="Klingl A."/>
            <person name="Woyke T."/>
            <person name="Ryan C.M."/>
            <person name="Banfield J.F."/>
        </authorList>
    </citation>
    <scope>NUCLEOTIDE SEQUENCE [LARGE SCALE GENOMIC DNA]</scope>
    <source>
        <strain evidence="2">CG23_combo_of_CG06-09_8_20_14_all_34_8</strain>
    </source>
</reference>
<dbReference type="AlphaFoldDB" id="A0A2H0B6K8"/>
<organism evidence="2 3">
    <name type="scientific">Candidatus Beckwithbacteria bacterium CG23_combo_of_CG06-09_8_20_14_all_34_8</name>
    <dbReference type="NCBI Taxonomy" id="1974497"/>
    <lineage>
        <taxon>Bacteria</taxon>
        <taxon>Candidatus Beckwithiibacteriota</taxon>
    </lineage>
</organism>
<protein>
    <recommendedName>
        <fullName evidence="1">AAA+ ATPase domain-containing protein</fullName>
    </recommendedName>
</protein>
<dbReference type="Proteomes" id="UP000229459">
    <property type="component" value="Unassembled WGS sequence"/>
</dbReference>
<dbReference type="GO" id="GO:0007005">
    <property type="term" value="P:mitochondrion organization"/>
    <property type="evidence" value="ECO:0007669"/>
    <property type="project" value="TreeGrafter"/>
</dbReference>
<dbReference type="GO" id="GO:0004252">
    <property type="term" value="F:serine-type endopeptidase activity"/>
    <property type="evidence" value="ECO:0007669"/>
    <property type="project" value="InterPro"/>
</dbReference>
<dbReference type="Gene3D" id="1.10.8.60">
    <property type="match status" value="1"/>
</dbReference>
<proteinExistence type="predicted"/>
<dbReference type="GO" id="GO:0016887">
    <property type="term" value="F:ATP hydrolysis activity"/>
    <property type="evidence" value="ECO:0007669"/>
    <property type="project" value="InterPro"/>
</dbReference>
<feature type="domain" description="AAA+ ATPase" evidence="1">
    <location>
        <begin position="123"/>
        <end position="270"/>
    </location>
</feature>
<dbReference type="GO" id="GO:0004176">
    <property type="term" value="F:ATP-dependent peptidase activity"/>
    <property type="evidence" value="ECO:0007669"/>
    <property type="project" value="InterPro"/>
</dbReference>
<dbReference type="Pfam" id="PF22667">
    <property type="entry name" value="Lon_lid"/>
    <property type="match status" value="1"/>
</dbReference>
<dbReference type="SMART" id="SM00382">
    <property type="entry name" value="AAA"/>
    <property type="match status" value="1"/>
</dbReference>
<dbReference type="PANTHER" id="PTHR43718:SF2">
    <property type="entry name" value="LON PROTEASE HOMOLOG, MITOCHONDRIAL"/>
    <property type="match status" value="1"/>
</dbReference>
<dbReference type="SUPFAM" id="SSF52540">
    <property type="entry name" value="P-loop containing nucleoside triphosphate hydrolases"/>
    <property type="match status" value="1"/>
</dbReference>
<dbReference type="Pfam" id="PF00004">
    <property type="entry name" value="AAA"/>
    <property type="match status" value="1"/>
</dbReference>
<dbReference type="PANTHER" id="PTHR43718">
    <property type="entry name" value="LON PROTEASE"/>
    <property type="match status" value="1"/>
</dbReference>
<comment type="caution">
    <text evidence="2">The sequence shown here is derived from an EMBL/GenBank/DDBJ whole genome shotgun (WGS) entry which is preliminary data.</text>
</comment>
<dbReference type="GO" id="GO:0051131">
    <property type="term" value="P:chaperone-mediated protein complex assembly"/>
    <property type="evidence" value="ECO:0007669"/>
    <property type="project" value="TreeGrafter"/>
</dbReference>
<dbReference type="Gene3D" id="3.40.50.300">
    <property type="entry name" value="P-loop containing nucleotide triphosphate hydrolases"/>
    <property type="match status" value="1"/>
</dbReference>
<evidence type="ECO:0000313" key="2">
    <source>
        <dbReference type="EMBL" id="PIP53254.1"/>
    </source>
</evidence>
<dbReference type="EMBL" id="PCSR01000046">
    <property type="protein sequence ID" value="PIP53254.1"/>
    <property type="molecule type" value="Genomic_DNA"/>
</dbReference>
<evidence type="ECO:0000259" key="1">
    <source>
        <dbReference type="SMART" id="SM00382"/>
    </source>
</evidence>
<dbReference type="InterPro" id="IPR003959">
    <property type="entry name" value="ATPase_AAA_core"/>
</dbReference>
<dbReference type="InterPro" id="IPR027417">
    <property type="entry name" value="P-loop_NTPase"/>
</dbReference>
<dbReference type="InterPro" id="IPR054594">
    <property type="entry name" value="Lon_lid"/>
</dbReference>
<dbReference type="InterPro" id="IPR027065">
    <property type="entry name" value="Lon_Prtase"/>
</dbReference>
<gene>
    <name evidence="2" type="ORF">COX08_02055</name>
</gene>